<accession>A0AAD4L3Q3</accession>
<reference evidence="2" key="1">
    <citation type="submission" date="2022-01" db="EMBL/GenBank/DDBJ databases">
        <title>Comparative genomics reveals a dynamic genome evolution in the ectomycorrhizal milk-cap (Lactarius) mushrooms.</title>
        <authorList>
            <consortium name="DOE Joint Genome Institute"/>
            <person name="Lebreton A."/>
            <person name="Tang N."/>
            <person name="Kuo A."/>
            <person name="LaButti K."/>
            <person name="Drula E."/>
            <person name="Barry K."/>
            <person name="Clum A."/>
            <person name="Lipzen A."/>
            <person name="Mousain D."/>
            <person name="Ng V."/>
            <person name="Wang R."/>
            <person name="Wang X."/>
            <person name="Dai Y."/>
            <person name="Henrissat B."/>
            <person name="Grigoriev I.V."/>
            <person name="Guerin-Laguette A."/>
            <person name="Yu F."/>
            <person name="Martin F.M."/>
        </authorList>
    </citation>
    <scope>NUCLEOTIDE SEQUENCE</scope>
    <source>
        <strain evidence="2">QP</strain>
    </source>
</reference>
<evidence type="ECO:0000313" key="3">
    <source>
        <dbReference type="Proteomes" id="UP001201163"/>
    </source>
</evidence>
<dbReference type="EMBL" id="JAKELL010000187">
    <property type="protein sequence ID" value="KAH8979028.1"/>
    <property type="molecule type" value="Genomic_DNA"/>
</dbReference>
<protein>
    <submittedName>
        <fullName evidence="2">Ferritin-like domain-containing protein</fullName>
    </submittedName>
</protein>
<dbReference type="SUPFAM" id="SSF47240">
    <property type="entry name" value="Ferritin-like"/>
    <property type="match status" value="1"/>
</dbReference>
<keyword evidence="1" id="KW-0732">Signal</keyword>
<dbReference type="InterPro" id="IPR039254">
    <property type="entry name" value="Rds1"/>
</dbReference>
<dbReference type="AlphaFoldDB" id="A0AAD4L3Q3"/>
<evidence type="ECO:0000313" key="2">
    <source>
        <dbReference type="EMBL" id="KAH8979028.1"/>
    </source>
</evidence>
<comment type="caution">
    <text evidence="2">The sequence shown here is derived from an EMBL/GenBank/DDBJ whole genome shotgun (WGS) entry which is preliminary data.</text>
</comment>
<sequence>MFFKALLPLVTVALQALALPSKRQTLPTPTQANVTDTDLLNFALTLELLKSAFYQGGLANFTTKNFLDAGYAPGVRGFYEQMSQYSQTYVANITSQLGNQSVQACTYDFPTQNITQNVTEFVATSDTLEAISTSAYIGSSAYTQDKGLRVTFASILATTAHQSTWVNNAVRGGNPWSTAYETPLDLNQTFTLISTYIAQCPSNNTVLPFQANPQLTTNPPNAQPGQNVTLSYSGQPSNSSGLFAAFLNGFPFTFAPLDNNFTVTIPPTLRGFAYVVVTNSSGAANDSVTVAGPAFFSFPFNANNTLITLNQ</sequence>
<feature type="chain" id="PRO_5041942865" evidence="1">
    <location>
        <begin position="19"/>
        <end position="311"/>
    </location>
</feature>
<keyword evidence="3" id="KW-1185">Reference proteome</keyword>
<dbReference type="Proteomes" id="UP001201163">
    <property type="component" value="Unassembled WGS sequence"/>
</dbReference>
<dbReference type="PANTHER" id="PTHR38705">
    <property type="entry name" value="PROTEIN RDS1"/>
    <property type="match status" value="1"/>
</dbReference>
<proteinExistence type="predicted"/>
<name>A0AAD4L3Q3_9AGAM</name>
<evidence type="ECO:0000256" key="1">
    <source>
        <dbReference type="SAM" id="SignalP"/>
    </source>
</evidence>
<dbReference type="Pfam" id="PF13668">
    <property type="entry name" value="Ferritin_2"/>
    <property type="match status" value="1"/>
</dbReference>
<dbReference type="PANTHER" id="PTHR38705:SF1">
    <property type="entry name" value="PROTEIN RDS1"/>
    <property type="match status" value="1"/>
</dbReference>
<dbReference type="InterPro" id="IPR009078">
    <property type="entry name" value="Ferritin-like_SF"/>
</dbReference>
<organism evidence="2 3">
    <name type="scientific">Lactarius akahatsu</name>
    <dbReference type="NCBI Taxonomy" id="416441"/>
    <lineage>
        <taxon>Eukaryota</taxon>
        <taxon>Fungi</taxon>
        <taxon>Dikarya</taxon>
        <taxon>Basidiomycota</taxon>
        <taxon>Agaricomycotina</taxon>
        <taxon>Agaricomycetes</taxon>
        <taxon>Russulales</taxon>
        <taxon>Russulaceae</taxon>
        <taxon>Lactarius</taxon>
    </lineage>
</organism>
<feature type="signal peptide" evidence="1">
    <location>
        <begin position="1"/>
        <end position="18"/>
    </location>
</feature>
<gene>
    <name evidence="2" type="ORF">EDB92DRAFT_429807</name>
</gene>